<evidence type="ECO:0000259" key="3">
    <source>
        <dbReference type="PROSITE" id="PS50977"/>
    </source>
</evidence>
<dbReference type="Pfam" id="PF00440">
    <property type="entry name" value="TetR_N"/>
    <property type="match status" value="1"/>
</dbReference>
<dbReference type="PRINTS" id="PR00455">
    <property type="entry name" value="HTHTETR"/>
</dbReference>
<gene>
    <name evidence="4" type="ORF">EDC18_10443</name>
</gene>
<comment type="caution">
    <text evidence="4">The sequence shown here is derived from an EMBL/GenBank/DDBJ whole genome shotgun (WGS) entry which is preliminary data.</text>
</comment>
<protein>
    <submittedName>
        <fullName evidence="4">TetR family transcriptional regulator</fullName>
    </submittedName>
</protein>
<evidence type="ECO:0000256" key="2">
    <source>
        <dbReference type="PROSITE-ProRule" id="PRU00335"/>
    </source>
</evidence>
<dbReference type="GO" id="GO:0003677">
    <property type="term" value="F:DNA binding"/>
    <property type="evidence" value="ECO:0007669"/>
    <property type="project" value="UniProtKB-UniRule"/>
</dbReference>
<dbReference type="SUPFAM" id="SSF46689">
    <property type="entry name" value="Homeodomain-like"/>
    <property type="match status" value="1"/>
</dbReference>
<dbReference type="PANTHER" id="PTHR43479:SF11">
    <property type="entry name" value="ACREF_ENVCD OPERON REPRESSOR-RELATED"/>
    <property type="match status" value="1"/>
</dbReference>
<dbReference type="Gene3D" id="1.10.357.10">
    <property type="entry name" value="Tetracycline Repressor, domain 2"/>
    <property type="match status" value="1"/>
</dbReference>
<keyword evidence="5" id="KW-1185">Reference proteome</keyword>
<dbReference type="PROSITE" id="PS50977">
    <property type="entry name" value="HTH_TETR_2"/>
    <property type="match status" value="1"/>
</dbReference>
<evidence type="ECO:0000256" key="1">
    <source>
        <dbReference type="ARBA" id="ARBA00023125"/>
    </source>
</evidence>
<feature type="domain" description="HTH tetR-type" evidence="3">
    <location>
        <begin position="11"/>
        <end position="71"/>
    </location>
</feature>
<dbReference type="EMBL" id="SMAL01000004">
    <property type="protein sequence ID" value="TCT14895.1"/>
    <property type="molecule type" value="Genomic_DNA"/>
</dbReference>
<dbReference type="RefSeq" id="WP_165878513.1">
    <property type="nucleotide sequence ID" value="NZ_SMAL01000004.1"/>
</dbReference>
<evidence type="ECO:0000313" key="4">
    <source>
        <dbReference type="EMBL" id="TCT14895.1"/>
    </source>
</evidence>
<dbReference type="Proteomes" id="UP000294902">
    <property type="component" value="Unassembled WGS sequence"/>
</dbReference>
<dbReference type="PANTHER" id="PTHR43479">
    <property type="entry name" value="ACREF/ENVCD OPERON REPRESSOR-RELATED"/>
    <property type="match status" value="1"/>
</dbReference>
<dbReference type="InterPro" id="IPR001647">
    <property type="entry name" value="HTH_TetR"/>
</dbReference>
<sequence>MPTQRFENLPDEKKKRITEAIIDVFASKGVDETDVADIVREAKIARGSFYQYFEDKDDVIFHIINIIQTEKLTYIKDTMDNAMNMSFYDFYYSSFNGALEFAFSQPKYLTIGSYIMTSKNKKIKKLIEQGLESFYPFFERIINKDKENGAISKDLNNKSILLLFSNATSDMAIKLIYERHSELEEVRTIFDGVFQIIKKGISN</sequence>
<organism evidence="4 5">
    <name type="scientific">Natranaerovirga pectinivora</name>
    <dbReference type="NCBI Taxonomy" id="682400"/>
    <lineage>
        <taxon>Bacteria</taxon>
        <taxon>Bacillati</taxon>
        <taxon>Bacillota</taxon>
        <taxon>Clostridia</taxon>
        <taxon>Lachnospirales</taxon>
        <taxon>Natranaerovirgaceae</taxon>
        <taxon>Natranaerovirga</taxon>
    </lineage>
</organism>
<accession>A0A4R3MM36</accession>
<feature type="DNA-binding region" description="H-T-H motif" evidence="2">
    <location>
        <begin position="34"/>
        <end position="53"/>
    </location>
</feature>
<dbReference type="AlphaFoldDB" id="A0A4R3MM36"/>
<reference evidence="4 5" key="1">
    <citation type="submission" date="2019-03" db="EMBL/GenBank/DDBJ databases">
        <title>Genomic Encyclopedia of Type Strains, Phase IV (KMG-IV): sequencing the most valuable type-strain genomes for metagenomic binning, comparative biology and taxonomic classification.</title>
        <authorList>
            <person name="Goeker M."/>
        </authorList>
    </citation>
    <scope>NUCLEOTIDE SEQUENCE [LARGE SCALE GENOMIC DNA]</scope>
    <source>
        <strain evidence="4 5">DSM 24629</strain>
    </source>
</reference>
<proteinExistence type="predicted"/>
<evidence type="ECO:0000313" key="5">
    <source>
        <dbReference type="Proteomes" id="UP000294902"/>
    </source>
</evidence>
<dbReference type="InterPro" id="IPR009057">
    <property type="entry name" value="Homeodomain-like_sf"/>
</dbReference>
<name>A0A4R3MM36_9FIRM</name>
<dbReference type="InterPro" id="IPR050624">
    <property type="entry name" value="HTH-type_Tx_Regulator"/>
</dbReference>
<keyword evidence="1 2" id="KW-0238">DNA-binding</keyword>